<organism evidence="2 3">
    <name type="scientific">Plakobranchus ocellatus</name>
    <dbReference type="NCBI Taxonomy" id="259542"/>
    <lineage>
        <taxon>Eukaryota</taxon>
        <taxon>Metazoa</taxon>
        <taxon>Spiralia</taxon>
        <taxon>Lophotrochozoa</taxon>
        <taxon>Mollusca</taxon>
        <taxon>Gastropoda</taxon>
        <taxon>Heterobranchia</taxon>
        <taxon>Euthyneura</taxon>
        <taxon>Panpulmonata</taxon>
        <taxon>Sacoglossa</taxon>
        <taxon>Placobranchoidea</taxon>
        <taxon>Plakobranchidae</taxon>
        <taxon>Plakobranchus</taxon>
    </lineage>
</organism>
<reference evidence="2 3" key="1">
    <citation type="journal article" date="2021" name="Elife">
        <title>Chloroplast acquisition without the gene transfer in kleptoplastic sea slugs, Plakobranchus ocellatus.</title>
        <authorList>
            <person name="Maeda T."/>
            <person name="Takahashi S."/>
            <person name="Yoshida T."/>
            <person name="Shimamura S."/>
            <person name="Takaki Y."/>
            <person name="Nagai Y."/>
            <person name="Toyoda A."/>
            <person name="Suzuki Y."/>
            <person name="Arimoto A."/>
            <person name="Ishii H."/>
            <person name="Satoh N."/>
            <person name="Nishiyama T."/>
            <person name="Hasebe M."/>
            <person name="Maruyama T."/>
            <person name="Minagawa J."/>
            <person name="Obokata J."/>
            <person name="Shigenobu S."/>
        </authorList>
    </citation>
    <scope>NUCLEOTIDE SEQUENCE [LARGE SCALE GENOMIC DNA]</scope>
</reference>
<comment type="caution">
    <text evidence="2">The sequence shown here is derived from an EMBL/GenBank/DDBJ whole genome shotgun (WGS) entry which is preliminary data.</text>
</comment>
<dbReference type="AlphaFoldDB" id="A0AAV4A0Z9"/>
<feature type="compositionally biased region" description="Polar residues" evidence="1">
    <location>
        <begin position="133"/>
        <end position="142"/>
    </location>
</feature>
<accession>A0AAV4A0Z9</accession>
<feature type="region of interest" description="Disordered" evidence="1">
    <location>
        <begin position="183"/>
        <end position="223"/>
    </location>
</feature>
<feature type="compositionally biased region" description="Low complexity" evidence="1">
    <location>
        <begin position="190"/>
        <end position="199"/>
    </location>
</feature>
<feature type="compositionally biased region" description="Polar residues" evidence="1">
    <location>
        <begin position="200"/>
        <end position="210"/>
    </location>
</feature>
<gene>
    <name evidence="2" type="ORF">PoB_003140600</name>
</gene>
<keyword evidence="3" id="KW-1185">Reference proteome</keyword>
<feature type="compositionally biased region" description="Basic and acidic residues" evidence="1">
    <location>
        <begin position="10"/>
        <end position="22"/>
    </location>
</feature>
<proteinExistence type="predicted"/>
<evidence type="ECO:0000313" key="3">
    <source>
        <dbReference type="Proteomes" id="UP000735302"/>
    </source>
</evidence>
<feature type="region of interest" description="Disordered" evidence="1">
    <location>
        <begin position="133"/>
        <end position="153"/>
    </location>
</feature>
<protein>
    <submittedName>
        <fullName evidence="2">Uncharacterized protein</fullName>
    </submittedName>
</protein>
<name>A0AAV4A0Z9_9GAST</name>
<dbReference type="Proteomes" id="UP000735302">
    <property type="component" value="Unassembled WGS sequence"/>
</dbReference>
<evidence type="ECO:0000256" key="1">
    <source>
        <dbReference type="SAM" id="MobiDB-lite"/>
    </source>
</evidence>
<feature type="region of interest" description="Disordered" evidence="1">
    <location>
        <begin position="1"/>
        <end position="22"/>
    </location>
</feature>
<evidence type="ECO:0000313" key="2">
    <source>
        <dbReference type="EMBL" id="GFO04901.1"/>
    </source>
</evidence>
<sequence length="301" mass="33804">MADTFFPKRNIPESKRRQDKNYTNREFDSKLYSISKSEADLMHCEDKAGFTINIGLNDVGSKFKHVKGFCSKDICYRLKKQQLHEFSRHRIMAKDFSRATDSSSFTPSTANSRQTMLAATQISPPLTCPVSPLSLQQKNKTSIPEPKSILKNSPRRRDIINLDERSTGQVVNGFSVTQIQTSPVKPPLASFPSSSSVSSRNTDTFHQVSDTEGPFPSIIDGNTEKEDPSTILIQRHQCYSQAISKRVPRPRQPQNSMVSMPQSDSEILSRCSYRLGVAPISSAKSPVSKKVQFHDHRYCGD</sequence>
<dbReference type="EMBL" id="BLXT01003742">
    <property type="protein sequence ID" value="GFO04901.1"/>
    <property type="molecule type" value="Genomic_DNA"/>
</dbReference>